<sequence>MDPPTALISEPDLPSEETNRLRPAFLAVKRRFLDRPGQPRSVREGSFETARTIRAMWSERLDIPPLHLDCRDINDEMRP</sequence>
<evidence type="ECO:0000313" key="2">
    <source>
        <dbReference type="Proteomes" id="UP000499080"/>
    </source>
</evidence>
<proteinExistence type="predicted"/>
<accession>A0A4Y2SK59</accession>
<dbReference type="AlphaFoldDB" id="A0A4Y2SK59"/>
<organism evidence="1 2">
    <name type="scientific">Araneus ventricosus</name>
    <name type="common">Orbweaver spider</name>
    <name type="synonym">Epeira ventricosa</name>
    <dbReference type="NCBI Taxonomy" id="182803"/>
    <lineage>
        <taxon>Eukaryota</taxon>
        <taxon>Metazoa</taxon>
        <taxon>Ecdysozoa</taxon>
        <taxon>Arthropoda</taxon>
        <taxon>Chelicerata</taxon>
        <taxon>Arachnida</taxon>
        <taxon>Araneae</taxon>
        <taxon>Araneomorphae</taxon>
        <taxon>Entelegynae</taxon>
        <taxon>Araneoidea</taxon>
        <taxon>Araneidae</taxon>
        <taxon>Araneus</taxon>
    </lineage>
</organism>
<keyword evidence="2" id="KW-1185">Reference proteome</keyword>
<reference evidence="1 2" key="1">
    <citation type="journal article" date="2019" name="Sci. Rep.">
        <title>Orb-weaving spider Araneus ventricosus genome elucidates the spidroin gene catalogue.</title>
        <authorList>
            <person name="Kono N."/>
            <person name="Nakamura H."/>
            <person name="Ohtoshi R."/>
            <person name="Moran D.A.P."/>
            <person name="Shinohara A."/>
            <person name="Yoshida Y."/>
            <person name="Fujiwara M."/>
            <person name="Mori M."/>
            <person name="Tomita M."/>
            <person name="Arakawa K."/>
        </authorList>
    </citation>
    <scope>NUCLEOTIDE SEQUENCE [LARGE SCALE GENOMIC DNA]</scope>
</reference>
<dbReference type="Proteomes" id="UP000499080">
    <property type="component" value="Unassembled WGS sequence"/>
</dbReference>
<comment type="caution">
    <text evidence="1">The sequence shown here is derived from an EMBL/GenBank/DDBJ whole genome shotgun (WGS) entry which is preliminary data.</text>
</comment>
<feature type="non-terminal residue" evidence="1">
    <location>
        <position position="79"/>
    </location>
</feature>
<name>A0A4Y2SK59_ARAVE</name>
<dbReference type="EMBL" id="BGPR01022153">
    <property type="protein sequence ID" value="GBN88183.1"/>
    <property type="molecule type" value="Genomic_DNA"/>
</dbReference>
<gene>
    <name evidence="1" type="ORF">AVEN_19916_1</name>
</gene>
<protein>
    <submittedName>
        <fullName evidence="1">Uncharacterized protein</fullName>
    </submittedName>
</protein>
<evidence type="ECO:0000313" key="1">
    <source>
        <dbReference type="EMBL" id="GBN88183.1"/>
    </source>
</evidence>